<gene>
    <name evidence="2" type="ORF">HCN83_17545</name>
</gene>
<comment type="caution">
    <text evidence="2">The sequence shown here is derived from an EMBL/GenBank/DDBJ whole genome shotgun (WGS) entry which is preliminary data.</text>
</comment>
<dbReference type="RefSeq" id="WP_168009719.1">
    <property type="nucleotide sequence ID" value="NZ_JAATHJ010000052.1"/>
</dbReference>
<keyword evidence="1" id="KW-0175">Coiled coil</keyword>
<reference evidence="2 3" key="1">
    <citation type="submission" date="2020-03" db="EMBL/GenBank/DDBJ databases">
        <title>Assessment of the enzymatic potential of alkaline-tolerant lipase obtained from Bacillus luteus H11 (technogenic soil) for the bioremediation of saline soils contaminated with petroleum substances.</title>
        <authorList>
            <person name="Kalwasinska A."/>
        </authorList>
    </citation>
    <scope>NUCLEOTIDE SEQUENCE [LARGE SCALE GENOMIC DNA]</scope>
    <source>
        <strain evidence="2 3">H11</strain>
    </source>
</reference>
<name>A0A969PXR3_9BACI</name>
<proteinExistence type="predicted"/>
<feature type="coiled-coil region" evidence="1">
    <location>
        <begin position="10"/>
        <end position="67"/>
    </location>
</feature>
<evidence type="ECO:0000313" key="2">
    <source>
        <dbReference type="EMBL" id="NJP39379.1"/>
    </source>
</evidence>
<protein>
    <submittedName>
        <fullName evidence="2">Uncharacterized protein</fullName>
    </submittedName>
</protein>
<dbReference type="Proteomes" id="UP000752012">
    <property type="component" value="Unassembled WGS sequence"/>
</dbReference>
<dbReference type="AlphaFoldDB" id="A0A969PXR3"/>
<evidence type="ECO:0000256" key="1">
    <source>
        <dbReference type="SAM" id="Coils"/>
    </source>
</evidence>
<accession>A0A969PXR3</accession>
<sequence>MSTRFTGNLVNDTQIKVDRLKTARDKAQRRVETRADSAAMDYLIKRKEALDSKVTDAETELSNLKDRLALKMD</sequence>
<organism evidence="2 3">
    <name type="scientific">Alkalicoccus luteus</name>
    <dbReference type="NCBI Taxonomy" id="1237094"/>
    <lineage>
        <taxon>Bacteria</taxon>
        <taxon>Bacillati</taxon>
        <taxon>Bacillota</taxon>
        <taxon>Bacilli</taxon>
        <taxon>Bacillales</taxon>
        <taxon>Bacillaceae</taxon>
        <taxon>Alkalicoccus</taxon>
    </lineage>
</organism>
<keyword evidence="3" id="KW-1185">Reference proteome</keyword>
<dbReference type="EMBL" id="JAATHJ010000052">
    <property type="protein sequence ID" value="NJP39379.1"/>
    <property type="molecule type" value="Genomic_DNA"/>
</dbReference>
<evidence type="ECO:0000313" key="3">
    <source>
        <dbReference type="Proteomes" id="UP000752012"/>
    </source>
</evidence>